<proteinExistence type="predicted"/>
<dbReference type="EMBL" id="CP095046">
    <property type="protein sequence ID" value="UOQ71684.1"/>
    <property type="molecule type" value="Genomic_DNA"/>
</dbReference>
<dbReference type="RefSeq" id="WP_244675087.1">
    <property type="nucleotide sequence ID" value="NZ_CP095046.1"/>
</dbReference>
<dbReference type="AlphaFoldDB" id="A0A8T9Q2C1"/>
<organism evidence="2 3">
    <name type="scientific">Hymenobacter cellulosilyticus</name>
    <dbReference type="NCBI Taxonomy" id="2932248"/>
    <lineage>
        <taxon>Bacteria</taxon>
        <taxon>Pseudomonadati</taxon>
        <taxon>Bacteroidota</taxon>
        <taxon>Cytophagia</taxon>
        <taxon>Cytophagales</taxon>
        <taxon>Hymenobacteraceae</taxon>
        <taxon>Hymenobacter</taxon>
    </lineage>
</organism>
<feature type="domain" description="Outer membrane protein beta-barrel" evidence="1">
    <location>
        <begin position="111"/>
        <end position="284"/>
    </location>
</feature>
<sequence>MRVGAAGESSQLMGLLVRGYVSLYTRPNAEGNNTYFLQPASAAYVVEVPAATARLTLLRELTDCPTLDFSTTAIERRYPYSHAGMTSLIMAYNACREPQRASKVVKSTGMRTSIGLKAGGNVSDFKLDPAVRAGKRSQATGYQAGLFLHVATKSRFSAQVEAVYVALRSRYGATDFYNGYATYTTTRQLDIHYAQLQVPVFFRYTAGYHALRPYLNAGASYGLNLANRSTDRYQNSNQPTPDTQKLLPPGSSTIGLAAGAGMLLYYPALPVLSLELRYDQSLVSLGDQISGQSNPARPCAWTLAWPFRSSTSA</sequence>
<dbReference type="Pfam" id="PF13568">
    <property type="entry name" value="OMP_b-brl_2"/>
    <property type="match status" value="1"/>
</dbReference>
<accession>A0A8T9Q2C1</accession>
<keyword evidence="3" id="KW-1185">Reference proteome</keyword>
<evidence type="ECO:0000313" key="2">
    <source>
        <dbReference type="EMBL" id="UOQ71684.1"/>
    </source>
</evidence>
<gene>
    <name evidence="2" type="ORF">MUN79_24250</name>
</gene>
<evidence type="ECO:0000259" key="1">
    <source>
        <dbReference type="Pfam" id="PF13568"/>
    </source>
</evidence>
<evidence type="ECO:0000313" key="3">
    <source>
        <dbReference type="Proteomes" id="UP000831796"/>
    </source>
</evidence>
<protein>
    <submittedName>
        <fullName evidence="2">PorT family protein</fullName>
    </submittedName>
</protein>
<name>A0A8T9Q2C1_9BACT</name>
<dbReference type="KEGG" id="hcu:MUN79_24250"/>
<reference evidence="2" key="1">
    <citation type="submission" date="2022-04" db="EMBL/GenBank/DDBJ databases">
        <title>Hymenobacter sp. isolated from the air.</title>
        <authorList>
            <person name="Won M."/>
            <person name="Lee C.-M."/>
            <person name="Woen H.-Y."/>
            <person name="Kwon S.-W."/>
        </authorList>
    </citation>
    <scope>NUCLEOTIDE SEQUENCE</scope>
    <source>
        <strain evidence="2">5116S-3</strain>
    </source>
</reference>
<dbReference type="InterPro" id="IPR025665">
    <property type="entry name" value="Beta-barrel_OMP_2"/>
</dbReference>
<dbReference type="Proteomes" id="UP000831796">
    <property type="component" value="Chromosome"/>
</dbReference>